<evidence type="ECO:0000313" key="2">
    <source>
        <dbReference type="EMBL" id="GJE62580.1"/>
    </source>
</evidence>
<keyword evidence="2" id="KW-0808">Transferase</keyword>
<dbReference type="PANTHER" id="PTHR43464:SF83">
    <property type="entry name" value="MALONYL-[ACYL-CARRIER PROTEIN] O-METHYLTRANSFERASE"/>
    <property type="match status" value="1"/>
</dbReference>
<keyword evidence="3" id="KW-1185">Reference proteome</keyword>
<dbReference type="Pfam" id="PF08241">
    <property type="entry name" value="Methyltransf_11"/>
    <property type="match status" value="1"/>
</dbReference>
<dbReference type="PANTHER" id="PTHR43464">
    <property type="entry name" value="METHYLTRANSFERASE"/>
    <property type="match status" value="1"/>
</dbReference>
<reference evidence="2" key="2">
    <citation type="submission" date="2021-08" db="EMBL/GenBank/DDBJ databases">
        <authorList>
            <person name="Tani A."/>
            <person name="Ola A."/>
            <person name="Ogura Y."/>
            <person name="Katsura K."/>
            <person name="Hayashi T."/>
        </authorList>
    </citation>
    <scope>NUCLEOTIDE SEQUENCE</scope>
    <source>
        <strain evidence="2">DSM 23632</strain>
    </source>
</reference>
<accession>A0ABQ4U8U0</accession>
<proteinExistence type="predicted"/>
<name>A0ABQ4U8U0_9HYPH</name>
<dbReference type="Gene3D" id="3.40.50.150">
    <property type="entry name" value="Vaccinia Virus protein VP39"/>
    <property type="match status" value="1"/>
</dbReference>
<dbReference type="InterPro" id="IPR013216">
    <property type="entry name" value="Methyltransf_11"/>
</dbReference>
<protein>
    <submittedName>
        <fullName evidence="2">2-methoxy-6-polyprenyl-1,4-benzoquinol methylase, mitochondrial</fullName>
    </submittedName>
</protein>
<reference evidence="2" key="1">
    <citation type="journal article" date="2021" name="Front. Microbiol.">
        <title>Comprehensive Comparative Genomics and Phenotyping of Methylobacterium Species.</title>
        <authorList>
            <person name="Alessa O."/>
            <person name="Ogura Y."/>
            <person name="Fujitani Y."/>
            <person name="Takami H."/>
            <person name="Hayashi T."/>
            <person name="Sahin N."/>
            <person name="Tani A."/>
        </authorList>
    </citation>
    <scope>NUCLEOTIDE SEQUENCE</scope>
    <source>
        <strain evidence="2">DSM 23632</strain>
    </source>
</reference>
<dbReference type="SUPFAM" id="SSF53335">
    <property type="entry name" value="S-adenosyl-L-methionine-dependent methyltransferases"/>
    <property type="match status" value="1"/>
</dbReference>
<sequence>MAQFHFVEDYERHVRRLMRKHPIDEAMSLAVGGSYAEIGGVECEILLHAGLQPGQSVVDFGCGSGRLAAALGQRLAVEYLGIDVVQALLDYARSKSPPHYRFRVSRTLALPVETASVDMVCAFSVFTHLLQTETYLYLEEMLRCLKPGGTVVCSFLELAAPNAWHAFHETVQQQRTSQVPNLNMFLERSQIEVFIQKLRSGGYIYESVGFLDPTAAPWPSGHALGQTVAILRKGVAPAPMRHLEL</sequence>
<comment type="caution">
    <text evidence="2">The sequence shown here is derived from an EMBL/GenBank/DDBJ whole genome shotgun (WGS) entry which is preliminary data.</text>
</comment>
<dbReference type="GO" id="GO:0032259">
    <property type="term" value="P:methylation"/>
    <property type="evidence" value="ECO:0007669"/>
    <property type="project" value="UniProtKB-KW"/>
</dbReference>
<feature type="domain" description="Methyltransferase type 11" evidence="1">
    <location>
        <begin position="58"/>
        <end position="153"/>
    </location>
</feature>
<organism evidence="2 3">
    <name type="scientific">Methylobacterium trifolii</name>
    <dbReference type="NCBI Taxonomy" id="1003092"/>
    <lineage>
        <taxon>Bacteria</taxon>
        <taxon>Pseudomonadati</taxon>
        <taxon>Pseudomonadota</taxon>
        <taxon>Alphaproteobacteria</taxon>
        <taxon>Hyphomicrobiales</taxon>
        <taxon>Methylobacteriaceae</taxon>
        <taxon>Methylobacterium</taxon>
    </lineage>
</organism>
<gene>
    <name evidence="2" type="primary">COQ5_6</name>
    <name evidence="2" type="ORF">MPOCJGCO_4713</name>
</gene>
<dbReference type="InterPro" id="IPR029063">
    <property type="entry name" value="SAM-dependent_MTases_sf"/>
</dbReference>
<keyword evidence="2" id="KW-0489">Methyltransferase</keyword>
<evidence type="ECO:0000259" key="1">
    <source>
        <dbReference type="Pfam" id="PF08241"/>
    </source>
</evidence>
<dbReference type="Proteomes" id="UP001055057">
    <property type="component" value="Unassembled WGS sequence"/>
</dbReference>
<dbReference type="RefSeq" id="WP_238185214.1">
    <property type="nucleotide sequence ID" value="NZ_BPRB01000348.1"/>
</dbReference>
<dbReference type="EMBL" id="BPRB01000348">
    <property type="protein sequence ID" value="GJE62580.1"/>
    <property type="molecule type" value="Genomic_DNA"/>
</dbReference>
<evidence type="ECO:0000313" key="3">
    <source>
        <dbReference type="Proteomes" id="UP001055057"/>
    </source>
</evidence>
<dbReference type="CDD" id="cd02440">
    <property type="entry name" value="AdoMet_MTases"/>
    <property type="match status" value="1"/>
</dbReference>
<dbReference type="GO" id="GO:0008168">
    <property type="term" value="F:methyltransferase activity"/>
    <property type="evidence" value="ECO:0007669"/>
    <property type="project" value="UniProtKB-KW"/>
</dbReference>